<reference evidence="1" key="1">
    <citation type="journal article" date="2002" name="Genomics">
        <title>A novel brain-expressed protein related to carnitine palmitoyltransferase I.</title>
        <authorList>
            <person name="Price N."/>
            <person name="van der Leij F.R."/>
            <person name="Jackson V."/>
            <person name="Corstorphine C."/>
            <person name="Thomson R."/>
            <person name="Sorensen A."/>
            <person name="Zammit V."/>
        </authorList>
    </citation>
    <scope>NUCLEOTIDE SEQUENCE</scope>
    <source>
        <tissue evidence="1">Eye</tissue>
    </source>
</reference>
<name>Q8TCG6_HUMAN</name>
<protein>
    <submittedName>
        <fullName evidence="1">UORF</fullName>
    </submittedName>
</protein>
<evidence type="ECO:0000313" key="1">
    <source>
        <dbReference type="EMBL" id="AAL99616.1"/>
    </source>
</evidence>
<accession>Q8TCG6</accession>
<organism evidence="1">
    <name type="scientific">Homo sapiens</name>
    <name type="common">Human</name>
    <dbReference type="NCBI Taxonomy" id="9606"/>
    <lineage>
        <taxon>Eukaryota</taxon>
        <taxon>Metazoa</taxon>
        <taxon>Chordata</taxon>
        <taxon>Craniata</taxon>
        <taxon>Vertebrata</taxon>
        <taxon>Euteleostomi</taxon>
        <taxon>Mammalia</taxon>
        <taxon>Eutheria</taxon>
        <taxon>Euarchontoglires</taxon>
        <taxon>Primates</taxon>
        <taxon>Haplorrhini</taxon>
        <taxon>Catarrhini</taxon>
        <taxon>Hominidae</taxon>
        <taxon>Homo</taxon>
    </lineage>
</organism>
<sequence>MQAGDLGPALKIGGRGWTRVWTPGSDQRTLDSTWAPA</sequence>
<dbReference type="EMBL" id="AF357970">
    <property type="protein sequence ID" value="AAL99616.1"/>
    <property type="molecule type" value="mRNA"/>
</dbReference>
<dbReference type="AlphaFoldDB" id="Q8TCG6"/>
<proteinExistence type="evidence at transcript level"/>